<dbReference type="Proteomes" id="UP000093962">
    <property type="component" value="Unassembled WGS sequence"/>
</dbReference>
<dbReference type="EMBL" id="LZSF01000129">
    <property type="protein sequence ID" value="OBA87261.1"/>
    <property type="molecule type" value="Genomic_DNA"/>
</dbReference>
<dbReference type="Pfam" id="PF09983">
    <property type="entry name" value="JetD_C"/>
    <property type="match status" value="1"/>
</dbReference>
<name>A0A1A0MQB8_MYCMU</name>
<accession>A0A1A0MQB8</accession>
<evidence type="ECO:0000259" key="2">
    <source>
        <dbReference type="Pfam" id="PF11795"/>
    </source>
</evidence>
<dbReference type="InterPro" id="IPR024537">
    <property type="entry name" value="DUF3322"/>
</dbReference>
<sequence length="408" mass="44711">MTMMKTPDDVAAAVAAKLKLNWAHSLAYPDSDDWPQRWTILPTTATNKSIAAIPVPHLVKLTRRWHTMVAEHAGVTVDERTWNVHGGQTLPQKVTVCDVDAAAAVAGERDCLLSDWSTLVSIARARQLRLREVNPGLPESQMEYVLRSTIGYSEMDFALLCAAATWFSTNGAAAHGLTPRQVPLPGVHAKWLNAHHGPVAALAGCGGGLRLLPNHAPRIHLTYLDPEYRRTGRRVHDSHTLGDALHLPYRPNVIIISENKDTAILFPPTPGAIAVEGGGNEGAKRLHQFDWIADCPNIIYWGDLDAAGFAIVNTYRTELPVRTILMDHPTYLRYAEFGTNHYPDGRPILAGGPTLPYLTEDEAIAYAAVADSNADPRRIEQERIPLQVAAKALLLSCSAQRVADPDER</sequence>
<dbReference type="AlphaFoldDB" id="A0A1A0MQB8"/>
<dbReference type="InterPro" id="IPR024534">
    <property type="entry name" value="JetD_C"/>
</dbReference>
<organism evidence="3 4">
    <name type="scientific">Mycolicibacterium mucogenicum</name>
    <name type="common">Mycobacterium mucogenicum</name>
    <dbReference type="NCBI Taxonomy" id="56689"/>
    <lineage>
        <taxon>Bacteria</taxon>
        <taxon>Bacillati</taxon>
        <taxon>Actinomycetota</taxon>
        <taxon>Actinomycetes</taxon>
        <taxon>Mycobacteriales</taxon>
        <taxon>Mycobacteriaceae</taxon>
        <taxon>Mycolicibacterium</taxon>
    </lineage>
</organism>
<feature type="domain" description="DUF3322" evidence="2">
    <location>
        <begin position="14"/>
        <end position="202"/>
    </location>
</feature>
<proteinExistence type="predicted"/>
<evidence type="ECO:0000259" key="1">
    <source>
        <dbReference type="Pfam" id="PF09983"/>
    </source>
</evidence>
<comment type="caution">
    <text evidence="3">The sequence shown here is derived from an EMBL/GenBank/DDBJ whole genome shotgun (WGS) entry which is preliminary data.</text>
</comment>
<gene>
    <name evidence="3" type="ORF">A5642_20385</name>
</gene>
<evidence type="ECO:0000313" key="3">
    <source>
        <dbReference type="EMBL" id="OBA87261.1"/>
    </source>
</evidence>
<dbReference type="OrthoDB" id="322908at2"/>
<feature type="domain" description="Wadjet protein JetD C-terminal" evidence="1">
    <location>
        <begin position="215"/>
        <end position="392"/>
    </location>
</feature>
<protein>
    <recommendedName>
        <fullName evidence="5">DUF3322 and DUF2220 domain-containing protein</fullName>
    </recommendedName>
</protein>
<evidence type="ECO:0008006" key="5">
    <source>
        <dbReference type="Google" id="ProtNLM"/>
    </source>
</evidence>
<reference evidence="3 4" key="1">
    <citation type="submission" date="2016-06" db="EMBL/GenBank/DDBJ databases">
        <authorList>
            <person name="Kjaerup R.B."/>
            <person name="Dalgaard T.S."/>
            <person name="Juul-Madsen H.R."/>
        </authorList>
    </citation>
    <scope>NUCLEOTIDE SEQUENCE [LARGE SCALE GENOMIC DNA]</scope>
    <source>
        <strain evidence="3 4">1199456.5</strain>
    </source>
</reference>
<evidence type="ECO:0000313" key="4">
    <source>
        <dbReference type="Proteomes" id="UP000093962"/>
    </source>
</evidence>
<dbReference type="Pfam" id="PF11795">
    <property type="entry name" value="DUF3322"/>
    <property type="match status" value="1"/>
</dbReference>